<sequence length="104" mass="11652">MKDIKRIEFDLPKLTPSENVKLQAAHVALTSLIFKLCKIETLTQENIDESISLAMSRVDEHKHDKQVQRYLEAIDAFLSPAEVAPQKAPKGEVINFPSPASKNP</sequence>
<gene>
    <name evidence="1" type="ORF">M8T91_14545</name>
</gene>
<proteinExistence type="predicted"/>
<dbReference type="EMBL" id="CP098023">
    <property type="protein sequence ID" value="WKD49102.1"/>
    <property type="molecule type" value="Genomic_DNA"/>
</dbReference>
<dbReference type="RefSeq" id="WP_301414889.1">
    <property type="nucleotide sequence ID" value="NZ_CP098023.1"/>
</dbReference>
<reference evidence="1 2" key="1">
    <citation type="submission" date="2022-05" db="EMBL/GenBank/DDBJ databases">
        <title>Microbulbifer sp. nov., isolated from sponge.</title>
        <authorList>
            <person name="Gao L."/>
        </authorList>
    </citation>
    <scope>NUCLEOTIDE SEQUENCE [LARGE SCALE GENOMIC DNA]</scope>
    <source>
        <strain evidence="1 2">MI-G</strain>
    </source>
</reference>
<accession>A0ABY9EAC1</accession>
<evidence type="ECO:0000313" key="1">
    <source>
        <dbReference type="EMBL" id="WKD49102.1"/>
    </source>
</evidence>
<name>A0ABY9EAC1_9GAMM</name>
<dbReference type="Proteomes" id="UP001321520">
    <property type="component" value="Chromosome"/>
</dbReference>
<protein>
    <submittedName>
        <fullName evidence="1">Uncharacterized protein</fullName>
    </submittedName>
</protein>
<evidence type="ECO:0000313" key="2">
    <source>
        <dbReference type="Proteomes" id="UP001321520"/>
    </source>
</evidence>
<keyword evidence="2" id="KW-1185">Reference proteome</keyword>
<organism evidence="1 2">
    <name type="scientific">Microbulbifer spongiae</name>
    <dbReference type="NCBI Taxonomy" id="2944933"/>
    <lineage>
        <taxon>Bacteria</taxon>
        <taxon>Pseudomonadati</taxon>
        <taxon>Pseudomonadota</taxon>
        <taxon>Gammaproteobacteria</taxon>
        <taxon>Cellvibrionales</taxon>
        <taxon>Microbulbiferaceae</taxon>
        <taxon>Microbulbifer</taxon>
    </lineage>
</organism>